<dbReference type="EMBL" id="AILW01000012">
    <property type="protein sequence ID" value="EJF82729.1"/>
    <property type="molecule type" value="Genomic_DNA"/>
</dbReference>
<accession>A0ABN0GKQ4</accession>
<protein>
    <submittedName>
        <fullName evidence="1">Uncharacterized protein</fullName>
    </submittedName>
</protein>
<keyword evidence="2" id="KW-1185">Reference proteome</keyword>
<reference evidence="1 2" key="1">
    <citation type="submission" date="2012-03" db="EMBL/GenBank/DDBJ databases">
        <title>The Genome Sequence of Bartonella elizabethae Re6043vi.</title>
        <authorList>
            <consortium name="The Broad Institute Genome Sequencing Platform"/>
            <consortium name="The Broad Institute Genome Sequencing Center for Infectious Disease"/>
            <person name="Feldgarden M."/>
            <person name="Kirby J."/>
            <person name="Kosoy M."/>
            <person name="Birtles R."/>
            <person name="Probert W.S."/>
            <person name="Chiaraviglio L."/>
            <person name="Young S.K."/>
            <person name="Zeng Q."/>
            <person name="Gargeya S."/>
            <person name="Fitzgerald M."/>
            <person name="Haas B."/>
            <person name="Abouelleil A."/>
            <person name="Alvarado L."/>
            <person name="Arachchi H.M."/>
            <person name="Berlin A."/>
            <person name="Chapman S.B."/>
            <person name="Gearin G."/>
            <person name="Goldberg J."/>
            <person name="Griggs A."/>
            <person name="Gujja S."/>
            <person name="Hansen M."/>
            <person name="Heiman D."/>
            <person name="Howarth C."/>
            <person name="Larimer J."/>
            <person name="Lui A."/>
            <person name="MacDonald P.J.P."/>
            <person name="McCowen C."/>
            <person name="Montmayeur A."/>
            <person name="Murphy C."/>
            <person name="Neiman D."/>
            <person name="Pearson M."/>
            <person name="Priest M."/>
            <person name="Roberts A."/>
            <person name="Saif S."/>
            <person name="Shea T."/>
            <person name="Sisk P."/>
            <person name="Stolte C."/>
            <person name="Sykes S."/>
            <person name="Wortman J."/>
            <person name="Nusbaum C."/>
            <person name="Birren B."/>
        </authorList>
    </citation>
    <scope>NUCLEOTIDE SEQUENCE [LARGE SCALE GENOMIC DNA]</scope>
    <source>
        <strain evidence="1 2">Re6043vi</strain>
    </source>
</reference>
<evidence type="ECO:0000313" key="2">
    <source>
        <dbReference type="Proteomes" id="UP000008942"/>
    </source>
</evidence>
<comment type="caution">
    <text evidence="1">The sequence shown here is derived from an EMBL/GenBank/DDBJ whole genome shotgun (WGS) entry which is preliminary data.</text>
</comment>
<evidence type="ECO:0000313" key="1">
    <source>
        <dbReference type="EMBL" id="EJF82729.1"/>
    </source>
</evidence>
<feature type="non-terminal residue" evidence="1">
    <location>
        <position position="1"/>
    </location>
</feature>
<gene>
    <name evidence="1" type="ORF">MCU_01324</name>
</gene>
<sequence>VAQKAFCHRARMNHLAALGQWTKNQEKVSA</sequence>
<proteinExistence type="predicted"/>
<organism evidence="1 2">
    <name type="scientific">Bartonella elizabethae Re6043vi</name>
    <dbReference type="NCBI Taxonomy" id="1094554"/>
    <lineage>
        <taxon>Bacteria</taxon>
        <taxon>Pseudomonadati</taxon>
        <taxon>Pseudomonadota</taxon>
        <taxon>Alphaproteobacteria</taxon>
        <taxon>Hyphomicrobiales</taxon>
        <taxon>Bartonellaceae</taxon>
        <taxon>Bartonella</taxon>
    </lineage>
</organism>
<dbReference type="Proteomes" id="UP000008942">
    <property type="component" value="Unassembled WGS sequence"/>
</dbReference>
<name>A0ABN0GKQ4_BAREL</name>